<accession>A0A8H6HFQ1</accession>
<keyword evidence="2" id="KW-1185">Reference proteome</keyword>
<evidence type="ECO:0000313" key="1">
    <source>
        <dbReference type="EMBL" id="KAF6746143.1"/>
    </source>
</evidence>
<comment type="caution">
    <text evidence="1">The sequence shown here is derived from an EMBL/GenBank/DDBJ whole genome shotgun (WGS) entry which is preliminary data.</text>
</comment>
<reference evidence="1 2" key="1">
    <citation type="submission" date="2020-07" db="EMBL/GenBank/DDBJ databases">
        <title>Comparative genomics of pyrophilous fungi reveals a link between fire events and developmental genes.</title>
        <authorList>
            <consortium name="DOE Joint Genome Institute"/>
            <person name="Steindorff A.S."/>
            <person name="Carver A."/>
            <person name="Calhoun S."/>
            <person name="Stillman K."/>
            <person name="Liu H."/>
            <person name="Lipzen A."/>
            <person name="Pangilinan J."/>
            <person name="Labutti K."/>
            <person name="Bruns T.D."/>
            <person name="Grigoriev I.V."/>
        </authorList>
    </citation>
    <scope>NUCLEOTIDE SEQUENCE [LARGE SCALE GENOMIC DNA]</scope>
    <source>
        <strain evidence="1 2">CBS 144469</strain>
    </source>
</reference>
<evidence type="ECO:0000313" key="2">
    <source>
        <dbReference type="Proteomes" id="UP000521943"/>
    </source>
</evidence>
<proteinExistence type="predicted"/>
<dbReference type="Proteomes" id="UP000521943">
    <property type="component" value="Unassembled WGS sequence"/>
</dbReference>
<gene>
    <name evidence="1" type="ORF">DFP72DRAFT_855591</name>
</gene>
<name>A0A8H6HFQ1_9AGAR</name>
<protein>
    <submittedName>
        <fullName evidence="1">Uncharacterized protein</fullName>
    </submittedName>
</protein>
<dbReference type="EMBL" id="JACGCI010000095">
    <property type="protein sequence ID" value="KAF6746143.1"/>
    <property type="molecule type" value="Genomic_DNA"/>
</dbReference>
<dbReference type="AlphaFoldDB" id="A0A8H6HFQ1"/>
<organism evidence="1 2">
    <name type="scientific">Ephemerocybe angulata</name>
    <dbReference type="NCBI Taxonomy" id="980116"/>
    <lineage>
        <taxon>Eukaryota</taxon>
        <taxon>Fungi</taxon>
        <taxon>Dikarya</taxon>
        <taxon>Basidiomycota</taxon>
        <taxon>Agaricomycotina</taxon>
        <taxon>Agaricomycetes</taxon>
        <taxon>Agaricomycetidae</taxon>
        <taxon>Agaricales</taxon>
        <taxon>Agaricineae</taxon>
        <taxon>Psathyrellaceae</taxon>
        <taxon>Ephemerocybe</taxon>
    </lineage>
</organism>
<sequence length="426" mass="47240">MRPRSLSCLHPQRLSNLLVTLTYGLHHFKTMQERSERQDTSRSREFDPLLLHRRRSYLHIHVQLSPPFPCHDDPILMSLSLAPCVSLKSQDFPAHRNHVPQSPAPSIPSYAATWYAPQHSARGKHSCCVFVIPGALTSCDSELVRWRSLTAAGQFAGAKSIAPSSIRDPHSQTTGIQQPRSTIKLSQIHAGGGRQLSHYHGTGSYLCSGLADEMLHAIRSLPDSDGPFKTNLEFGSGTRTVSRVGAYFAADDICHYVERDTVGKWDYRTPLTLLPGISEGSARRNSTLAVVRSFIYANVLSIGECNSSGTQFGARDLMKSANLRLAMTLVKAHTSNMLPTSRDLPSIPFNKPTMRTRAPQPIHLPSPPFHAASTYARTNSRQALRSSEISGWTQSQLVWIGAQKYFYTRSAHNRWKNVYLGSTGVL</sequence>